<keyword evidence="7 9" id="KW-0720">Serine protease</keyword>
<dbReference type="GO" id="GO:0004252">
    <property type="term" value="F:serine-type endopeptidase activity"/>
    <property type="evidence" value="ECO:0007669"/>
    <property type="project" value="UniProtKB-UniRule"/>
</dbReference>
<evidence type="ECO:0000256" key="10">
    <source>
        <dbReference type="RuleBase" id="RU003355"/>
    </source>
</evidence>
<dbReference type="InterPro" id="IPR022398">
    <property type="entry name" value="Peptidase_S8_His-AS"/>
</dbReference>
<dbReference type="GO" id="GO:0006508">
    <property type="term" value="P:proteolysis"/>
    <property type="evidence" value="ECO:0007669"/>
    <property type="project" value="UniProtKB-KW"/>
</dbReference>
<dbReference type="InterPro" id="IPR000209">
    <property type="entry name" value="Peptidase_S8/S53_dom"/>
</dbReference>
<dbReference type="PANTHER" id="PTHR43806">
    <property type="entry name" value="PEPTIDASE S8"/>
    <property type="match status" value="1"/>
</dbReference>
<comment type="cofactor">
    <cofactor evidence="1">
        <name>Ca(2+)</name>
        <dbReference type="ChEBI" id="CHEBI:29108"/>
    </cofactor>
</comment>
<dbReference type="PRINTS" id="PR00723">
    <property type="entry name" value="SUBTILISIN"/>
</dbReference>
<evidence type="ECO:0000256" key="2">
    <source>
        <dbReference type="ARBA" id="ARBA00004613"/>
    </source>
</evidence>
<dbReference type="PROSITE" id="PS00138">
    <property type="entry name" value="SUBTILASE_SER"/>
    <property type="match status" value="1"/>
</dbReference>
<keyword evidence="14" id="KW-1185">Reference proteome</keyword>
<evidence type="ECO:0000313" key="14">
    <source>
        <dbReference type="Proteomes" id="UP001057753"/>
    </source>
</evidence>
<evidence type="ECO:0000256" key="1">
    <source>
        <dbReference type="ARBA" id="ARBA00001913"/>
    </source>
</evidence>
<protein>
    <submittedName>
        <fullName evidence="13">Peptidase S8</fullName>
    </submittedName>
</protein>
<dbReference type="Pfam" id="PF22148">
    <property type="entry name" value="Fervidolysin_NPro-like"/>
    <property type="match status" value="1"/>
</dbReference>
<evidence type="ECO:0000313" key="13">
    <source>
        <dbReference type="EMBL" id="MCR6096440.1"/>
    </source>
</evidence>
<dbReference type="PANTHER" id="PTHR43806:SF11">
    <property type="entry name" value="CEREVISIN-RELATED"/>
    <property type="match status" value="1"/>
</dbReference>
<evidence type="ECO:0000256" key="3">
    <source>
        <dbReference type="ARBA" id="ARBA00011073"/>
    </source>
</evidence>
<gene>
    <name evidence="13" type="ORF">HXA33_07730</name>
</gene>
<feature type="domain" description="Fervidolysin-like N-terminal prodomain" evidence="12">
    <location>
        <begin position="224"/>
        <end position="293"/>
    </location>
</feature>
<accession>A0A9Q4B1I3</accession>
<dbReference type="Pfam" id="PF00082">
    <property type="entry name" value="Peptidase_S8"/>
    <property type="match status" value="1"/>
</dbReference>
<dbReference type="InterPro" id="IPR034084">
    <property type="entry name" value="Thermitase-like_dom"/>
</dbReference>
<dbReference type="InterPro" id="IPR023827">
    <property type="entry name" value="Peptidase_S8_Asp-AS"/>
</dbReference>
<comment type="subcellular location">
    <subcellularLocation>
        <location evidence="2">Secreted</location>
    </subcellularLocation>
</comment>
<feature type="domain" description="Peptidase S8/S53" evidence="11">
    <location>
        <begin position="339"/>
        <end position="581"/>
    </location>
</feature>
<comment type="caution">
    <text evidence="13">The sequence shown here is derived from an EMBL/GenBank/DDBJ whole genome shotgun (WGS) entry which is preliminary data.</text>
</comment>
<dbReference type="CDD" id="cd07484">
    <property type="entry name" value="Peptidases_S8_Thermitase_like"/>
    <property type="match status" value="1"/>
</dbReference>
<dbReference type="RefSeq" id="WP_257821051.1">
    <property type="nucleotide sequence ID" value="NZ_JABXYM010000001.1"/>
</dbReference>
<dbReference type="InterPro" id="IPR023828">
    <property type="entry name" value="Peptidase_S8_Ser-AS"/>
</dbReference>
<dbReference type="AlphaFoldDB" id="A0A9Q4B1I3"/>
<dbReference type="EMBL" id="JABXYM010000001">
    <property type="protein sequence ID" value="MCR6096440.1"/>
    <property type="molecule type" value="Genomic_DNA"/>
</dbReference>
<dbReference type="PROSITE" id="PS51892">
    <property type="entry name" value="SUBTILASE"/>
    <property type="match status" value="1"/>
</dbReference>
<evidence type="ECO:0000256" key="7">
    <source>
        <dbReference type="ARBA" id="ARBA00022825"/>
    </source>
</evidence>
<evidence type="ECO:0000259" key="12">
    <source>
        <dbReference type="Pfam" id="PF22148"/>
    </source>
</evidence>
<organism evidence="13 14">
    <name type="scientific">Salipaludibacillus agaradhaerens</name>
    <name type="common">Bacillus agaradhaerens</name>
    <dbReference type="NCBI Taxonomy" id="76935"/>
    <lineage>
        <taxon>Bacteria</taxon>
        <taxon>Bacillati</taxon>
        <taxon>Bacillota</taxon>
        <taxon>Bacilli</taxon>
        <taxon>Bacillales</taxon>
        <taxon>Bacillaceae</taxon>
    </lineage>
</organism>
<dbReference type="Proteomes" id="UP001057753">
    <property type="component" value="Unassembled WGS sequence"/>
</dbReference>
<comment type="similarity">
    <text evidence="3 9 10">Belongs to the peptidase S8 family.</text>
</comment>
<dbReference type="PROSITE" id="PS00136">
    <property type="entry name" value="SUBTILASE_ASP"/>
    <property type="match status" value="1"/>
</dbReference>
<dbReference type="Gene3D" id="3.40.50.200">
    <property type="entry name" value="Peptidase S8/S53 domain"/>
    <property type="match status" value="1"/>
</dbReference>
<evidence type="ECO:0000259" key="11">
    <source>
        <dbReference type="Pfam" id="PF00082"/>
    </source>
</evidence>
<keyword evidence="4" id="KW-0964">Secreted</keyword>
<dbReference type="SUPFAM" id="SSF52743">
    <property type="entry name" value="Subtilisin-like"/>
    <property type="match status" value="1"/>
</dbReference>
<dbReference type="PROSITE" id="PS00137">
    <property type="entry name" value="SUBTILASE_HIS"/>
    <property type="match status" value="1"/>
</dbReference>
<dbReference type="InterPro" id="IPR015500">
    <property type="entry name" value="Peptidase_S8_subtilisin-rel"/>
</dbReference>
<feature type="active site" description="Charge relay system" evidence="9">
    <location>
        <position position="379"/>
    </location>
</feature>
<evidence type="ECO:0000256" key="4">
    <source>
        <dbReference type="ARBA" id="ARBA00022525"/>
    </source>
</evidence>
<keyword evidence="5 9" id="KW-0645">Protease</keyword>
<dbReference type="InterPro" id="IPR036852">
    <property type="entry name" value="Peptidase_S8/S53_dom_sf"/>
</dbReference>
<proteinExistence type="inferred from homology"/>
<keyword evidence="6 9" id="KW-0378">Hydrolase</keyword>
<evidence type="ECO:0000256" key="8">
    <source>
        <dbReference type="ARBA" id="ARBA00022837"/>
    </source>
</evidence>
<evidence type="ECO:0000256" key="9">
    <source>
        <dbReference type="PROSITE-ProRule" id="PRU01240"/>
    </source>
</evidence>
<dbReference type="InterPro" id="IPR054399">
    <property type="entry name" value="Fervidolysin-like_N_prodom"/>
</dbReference>
<name>A0A9Q4B1I3_SALAG</name>
<feature type="active site" description="Charge relay system" evidence="9">
    <location>
        <position position="533"/>
    </location>
</feature>
<dbReference type="GO" id="GO:0005576">
    <property type="term" value="C:extracellular region"/>
    <property type="evidence" value="ECO:0007669"/>
    <property type="project" value="UniProtKB-SubCell"/>
</dbReference>
<feature type="active site" description="Charge relay system" evidence="9">
    <location>
        <position position="346"/>
    </location>
</feature>
<evidence type="ECO:0000256" key="6">
    <source>
        <dbReference type="ARBA" id="ARBA00022801"/>
    </source>
</evidence>
<sequence>MKGIFRLSVFFSFALLILIGIWFRSAHINHQAYPGQEEVLSQQKAFNEQQAEDLTMTIDLFIQQIKNDMIRLSDKHDTNINDSLKQEVTAHRHIDGMAQIDLETNDELFKVGTVPDNPMEKLTTSKTSHDEWRYSKPYEENGIQKFLMSIERHQKALVAEVDMTFIESFVKDLATLADSQGNFVIGHTDKDVTFSDEELDGDETLVKKEVTGLDWTLFMSSDEERKMKDEYKKGEVIVMLKEEENIEEWAEAHDVYVIDKMGQTAVVRDLTTDAFDLMRNWEEDESVIYMEPNYTFEKQANSESRASALPNDEFYDNYQWNLKQMELENAWFETTGEEEIITAVLDSGIDAEHTDIQDRIHDGFNAFENNKAFADENGHGTHVAGIIGAVTNNNFGIAGITWNSPLLAVKVLDADAIGNAFAIADGIRWATDNGAKVINLSLGDEHHSEVMYEAVKYAHDHDVALIAATGNENVDTPMYPAAYEEVLAVGSINENSERSFFSNFGHHVDVTAPGEHIPSTFMNNQYVMMSGTSMAAPHVSGLVALLRSAQPELTNEEVYEKIRLSATDLGPDGVDPYYGYGKIDASRLLEK</sequence>
<keyword evidence="8" id="KW-0106">Calcium</keyword>
<evidence type="ECO:0000256" key="5">
    <source>
        <dbReference type="ARBA" id="ARBA00022670"/>
    </source>
</evidence>
<reference evidence="13" key="1">
    <citation type="submission" date="2020-06" db="EMBL/GenBank/DDBJ databases">
        <title>Insight into the genomes of haloalkaliphilic bacilli from Kenyan soda lakes.</title>
        <authorList>
            <person name="Mwirichia R."/>
            <person name="Villamizar G.C."/>
            <person name="Poehlein A."/>
            <person name="Mugweru J."/>
            <person name="Kipnyargis A."/>
            <person name="Kiplimo D."/>
            <person name="Orwa P."/>
            <person name="Daniel R."/>
        </authorList>
    </citation>
    <scope>NUCLEOTIDE SEQUENCE</scope>
    <source>
        <strain evidence="13">B1096_S55</strain>
    </source>
</reference>
<dbReference type="InterPro" id="IPR050131">
    <property type="entry name" value="Peptidase_S8_subtilisin-like"/>
</dbReference>